<sequence>MQIQSQETTAEGAERIEVVPETLDDLWHLSYVIEPGDLVSGDTTRRIQRNDDNLRDKGGEREPMWIQIEVTDVEFAKFANRLRVGGEIVDCSREDQLGFHHTLNVEEHTELTVEKHLKPDQADRLEEAVEATENPDVAIATVEEGEAHVHTVAQYGTEERATITSTTGKGEYARPRKELFDELADVLKRQDVDAYILAGPGFTKQDALDHFQDEIPDIAEQITVVDTSAVGDRGVHEVLKRGAVEDVQQQTRIAEEADYIDELMERIGSGSEVAYGPAEVAKAADYGAIETLLVLDERLRLERAGEGDWDIDVDDIIETTEQKGGDVTVFSAEFAPGQQLSNLGGVAALLRYRLD</sequence>
<dbReference type="InterPro" id="IPR005140">
    <property type="entry name" value="eRF1_Pelota-like_N"/>
</dbReference>
<dbReference type="EMBL" id="LIUF01000003">
    <property type="protein sequence ID" value="KOX93115.1"/>
    <property type="molecule type" value="Genomic_DNA"/>
</dbReference>
<evidence type="ECO:0000256" key="8">
    <source>
        <dbReference type="ARBA" id="ARBA00022801"/>
    </source>
</evidence>
<proteinExistence type="inferred from homology"/>
<gene>
    <name evidence="9" type="primary">pelA</name>
    <name evidence="11" type="ORF">AMS69_11745</name>
    <name evidence="12" type="ORF">GOC83_10400</name>
</gene>
<dbReference type="AlphaFoldDB" id="A0A0M9AL92"/>
<evidence type="ECO:0000256" key="9">
    <source>
        <dbReference type="HAMAP-Rule" id="MF_01853"/>
    </source>
</evidence>
<dbReference type="OrthoDB" id="31300at2157"/>
<dbReference type="Pfam" id="PF03465">
    <property type="entry name" value="eRF1_3"/>
    <property type="match status" value="1"/>
</dbReference>
<comment type="domain">
    <text evidence="9">The N-terminal domain has the RNA-binding Sm fold. It harbors the endoribonuclease activity.</text>
</comment>
<evidence type="ECO:0000313" key="12">
    <source>
        <dbReference type="EMBL" id="NLV06537.1"/>
    </source>
</evidence>
<dbReference type="STRING" id="1705562.AMS69_11745"/>
<keyword evidence="13" id="KW-1185">Reference proteome</keyword>
<dbReference type="EC" id="3.1.-.-" evidence="9"/>
<comment type="function">
    <text evidence="9">May function in recognizing stalled ribosomes, interact with stem-loop structures in stalled mRNA molecules, and effect endonucleolytic cleavage of the mRNA. May play a role in the release non-functional ribosomes and degradation of damaged mRNAs. Has endoribonuclease activity.</text>
</comment>
<comment type="subcellular location">
    <subcellularLocation>
        <location evidence="2 9">Cytoplasm</location>
    </subcellularLocation>
</comment>
<dbReference type="GO" id="GO:0046872">
    <property type="term" value="F:metal ion binding"/>
    <property type="evidence" value="ECO:0007669"/>
    <property type="project" value="UniProtKB-UniRule"/>
</dbReference>
<evidence type="ECO:0000313" key="11">
    <source>
        <dbReference type="EMBL" id="KOX93115.1"/>
    </source>
</evidence>
<comment type="subunit">
    <text evidence="9">Monomer.</text>
</comment>
<dbReference type="Pfam" id="PF03464">
    <property type="entry name" value="eRF1_2"/>
    <property type="match status" value="1"/>
</dbReference>
<evidence type="ECO:0000256" key="5">
    <source>
        <dbReference type="ARBA" id="ARBA00022722"/>
    </source>
</evidence>
<comment type="similarity">
    <text evidence="3 9">Belongs to the eukaryotic release factor 1 family. Pelota subfamily.</text>
</comment>
<dbReference type="PANTHER" id="PTHR10853:SF0">
    <property type="entry name" value="PROTEIN PELOTA HOMOLOG"/>
    <property type="match status" value="1"/>
</dbReference>
<evidence type="ECO:0000256" key="1">
    <source>
        <dbReference type="ARBA" id="ARBA00001968"/>
    </source>
</evidence>
<dbReference type="GO" id="GO:0005737">
    <property type="term" value="C:cytoplasm"/>
    <property type="evidence" value="ECO:0007669"/>
    <property type="project" value="UniProtKB-SubCell"/>
</dbReference>
<dbReference type="Pfam" id="PF26356">
    <property type="entry name" value="Pelota_N"/>
    <property type="match status" value="1"/>
</dbReference>
<feature type="domain" description="eRF1/Pelota-like N-terminal" evidence="10">
    <location>
        <begin position="1"/>
        <end position="130"/>
    </location>
</feature>
<name>A0A0M9AL92_9EURY</name>
<dbReference type="GO" id="GO:0004519">
    <property type="term" value="F:endonuclease activity"/>
    <property type="evidence" value="ECO:0007669"/>
    <property type="project" value="UniProtKB-UniRule"/>
</dbReference>
<keyword evidence="4 9" id="KW-0963">Cytoplasm</keyword>
<dbReference type="Proteomes" id="UP000610611">
    <property type="component" value="Unassembled WGS sequence"/>
</dbReference>
<dbReference type="Gene3D" id="2.30.30.870">
    <property type="entry name" value="Pelota, domain A"/>
    <property type="match status" value="1"/>
</dbReference>
<dbReference type="SUPFAM" id="SSF55315">
    <property type="entry name" value="L30e-like"/>
    <property type="match status" value="1"/>
</dbReference>
<dbReference type="GO" id="GO:0016787">
    <property type="term" value="F:hydrolase activity"/>
    <property type="evidence" value="ECO:0007669"/>
    <property type="project" value="UniProtKB-KW"/>
</dbReference>
<dbReference type="GO" id="GO:0070966">
    <property type="term" value="P:nuclear-transcribed mRNA catabolic process, no-go decay"/>
    <property type="evidence" value="ECO:0007669"/>
    <property type="project" value="InterPro"/>
</dbReference>
<evidence type="ECO:0000256" key="4">
    <source>
        <dbReference type="ARBA" id="ARBA00022490"/>
    </source>
</evidence>
<comment type="cofactor">
    <cofactor evidence="1 9">
        <name>a divalent metal cation</name>
        <dbReference type="ChEBI" id="CHEBI:60240"/>
    </cofactor>
</comment>
<evidence type="ECO:0000256" key="2">
    <source>
        <dbReference type="ARBA" id="ARBA00004496"/>
    </source>
</evidence>
<dbReference type="PANTHER" id="PTHR10853">
    <property type="entry name" value="PELOTA"/>
    <property type="match status" value="1"/>
</dbReference>
<dbReference type="Gene3D" id="3.30.1330.30">
    <property type="match status" value="1"/>
</dbReference>
<dbReference type="InterPro" id="IPR038069">
    <property type="entry name" value="Pelota/DOM34_N"/>
</dbReference>
<dbReference type="SUPFAM" id="SSF53137">
    <property type="entry name" value="Translational machinery components"/>
    <property type="match status" value="1"/>
</dbReference>
<dbReference type="InterPro" id="IPR005141">
    <property type="entry name" value="eRF1_2"/>
</dbReference>
<dbReference type="GO" id="GO:0070651">
    <property type="term" value="P:nonfunctional rRNA decay"/>
    <property type="evidence" value="ECO:0007669"/>
    <property type="project" value="TreeGrafter"/>
</dbReference>
<dbReference type="GO" id="GO:0071025">
    <property type="term" value="P:RNA surveillance"/>
    <property type="evidence" value="ECO:0007669"/>
    <property type="project" value="InterPro"/>
</dbReference>
<dbReference type="InterPro" id="IPR042226">
    <property type="entry name" value="eFR1_2_sf"/>
</dbReference>
<keyword evidence="5 9" id="KW-0540">Nuclease</keyword>
<dbReference type="SUPFAM" id="SSF159065">
    <property type="entry name" value="Dom34/Pelota N-terminal domain-like"/>
    <property type="match status" value="1"/>
</dbReference>
<dbReference type="EMBL" id="WOWB01000001">
    <property type="protein sequence ID" value="NLV06537.1"/>
    <property type="molecule type" value="Genomic_DNA"/>
</dbReference>
<keyword evidence="6 9" id="KW-0479">Metal-binding</keyword>
<dbReference type="NCBIfam" id="TIGR00111">
    <property type="entry name" value="pelota"/>
    <property type="match status" value="1"/>
</dbReference>
<comment type="caution">
    <text evidence="11">The sequence shown here is derived from an EMBL/GenBank/DDBJ whole genome shotgun (WGS) entry which is preliminary data.</text>
</comment>
<reference evidence="12" key="2">
    <citation type="submission" date="2019-12" db="EMBL/GenBank/DDBJ databases">
        <title>The whole-genome sequencing of Haloarcula japonica strain pws8.</title>
        <authorList>
            <person name="Verma D.K."/>
            <person name="Gopal K."/>
            <person name="Prasad E.S."/>
        </authorList>
    </citation>
    <scope>NUCLEOTIDE SEQUENCE</scope>
    <source>
        <strain evidence="12">Pws8</strain>
    </source>
</reference>
<reference evidence="11 13" key="1">
    <citation type="submission" date="2015-08" db="EMBL/GenBank/DDBJ databases">
        <title>Genomes of Isolates from Cabo Rojo, PR.</title>
        <authorList>
            <person name="Sanchez-Nieves R.L."/>
            <person name="Montalvo-Rodriguez R."/>
        </authorList>
    </citation>
    <scope>NUCLEOTIDE SEQUENCE [LARGE SCALE GENOMIC DNA]</scope>
    <source>
        <strain evidence="11 13">SL3</strain>
    </source>
</reference>
<dbReference type="GO" id="GO:0032790">
    <property type="term" value="P:ribosome disassembly"/>
    <property type="evidence" value="ECO:0007669"/>
    <property type="project" value="TreeGrafter"/>
</dbReference>
<dbReference type="Gene3D" id="3.30.420.60">
    <property type="entry name" value="eRF1 domain 2"/>
    <property type="match status" value="1"/>
</dbReference>
<dbReference type="PATRIC" id="fig|1705562.3.peg.535"/>
<dbReference type="FunFam" id="2.30.30.870:FF:000002">
    <property type="entry name" value="Protein pelota homolog"/>
    <property type="match status" value="1"/>
</dbReference>
<protein>
    <recommendedName>
        <fullName evidence="9">Protein pelota homolog</fullName>
        <ecNumber evidence="9">3.1.-.-</ecNumber>
    </recommendedName>
</protein>
<dbReference type="SMART" id="SM01194">
    <property type="entry name" value="eRF1_1"/>
    <property type="match status" value="1"/>
</dbReference>
<dbReference type="InterPro" id="IPR023521">
    <property type="entry name" value="Pelota_arc"/>
</dbReference>
<keyword evidence="7 9" id="KW-0255">Endonuclease</keyword>
<evidence type="ECO:0000259" key="10">
    <source>
        <dbReference type="SMART" id="SM01194"/>
    </source>
</evidence>
<organism evidence="11 13">
    <name type="scientific">Haloarcula rubripromontorii</name>
    <dbReference type="NCBI Taxonomy" id="1705562"/>
    <lineage>
        <taxon>Archaea</taxon>
        <taxon>Methanobacteriati</taxon>
        <taxon>Methanobacteriota</taxon>
        <taxon>Stenosarchaea group</taxon>
        <taxon>Halobacteria</taxon>
        <taxon>Halobacteriales</taxon>
        <taxon>Haloarculaceae</taxon>
        <taxon>Haloarcula</taxon>
    </lineage>
</organism>
<accession>A0A0M9AL92</accession>
<evidence type="ECO:0000256" key="6">
    <source>
        <dbReference type="ARBA" id="ARBA00022723"/>
    </source>
</evidence>
<dbReference type="InterPro" id="IPR004405">
    <property type="entry name" value="TF_pelota"/>
</dbReference>
<dbReference type="Proteomes" id="UP000037729">
    <property type="component" value="Unassembled WGS sequence"/>
</dbReference>
<dbReference type="HAMAP" id="MF_01853">
    <property type="entry name" value="PelO"/>
    <property type="match status" value="1"/>
</dbReference>
<dbReference type="InterPro" id="IPR058547">
    <property type="entry name" value="Pelota_N"/>
</dbReference>
<evidence type="ECO:0000256" key="3">
    <source>
        <dbReference type="ARBA" id="ARBA00009504"/>
    </source>
</evidence>
<dbReference type="RefSeq" id="WP_053968250.1">
    <property type="nucleotide sequence ID" value="NZ_JAWJXX010000003.1"/>
</dbReference>
<dbReference type="InterPro" id="IPR029064">
    <property type="entry name" value="Ribosomal_eL30-like_sf"/>
</dbReference>
<dbReference type="GO" id="GO:0070481">
    <property type="term" value="P:nuclear-transcribed mRNA catabolic process, non-stop decay"/>
    <property type="evidence" value="ECO:0007669"/>
    <property type="project" value="InterPro"/>
</dbReference>
<keyword evidence="8 9" id="KW-0378">Hydrolase</keyword>
<evidence type="ECO:0000313" key="13">
    <source>
        <dbReference type="Proteomes" id="UP000037729"/>
    </source>
</evidence>
<dbReference type="InterPro" id="IPR005142">
    <property type="entry name" value="eRF1_3"/>
</dbReference>
<evidence type="ECO:0000256" key="7">
    <source>
        <dbReference type="ARBA" id="ARBA00022759"/>
    </source>
</evidence>